<dbReference type="AlphaFoldDB" id="A0A495AXB4"/>
<dbReference type="Proteomes" id="UP001221566">
    <property type="component" value="Unassembled WGS sequence"/>
</dbReference>
<dbReference type="Gene3D" id="3.30.420.610">
    <property type="entry name" value="LOTUS domain-like"/>
    <property type="match status" value="1"/>
</dbReference>
<dbReference type="PANTHER" id="PTHR35811">
    <property type="entry name" value="SLR1870 PROTEIN"/>
    <property type="match status" value="1"/>
</dbReference>
<dbReference type="PROSITE" id="PS51644">
    <property type="entry name" value="HTH_OST"/>
    <property type="match status" value="1"/>
</dbReference>
<dbReference type="Gene3D" id="3.40.50.1010">
    <property type="entry name" value="5'-nuclease"/>
    <property type="match status" value="1"/>
</dbReference>
<dbReference type="RefSeq" id="WP_120812543.1">
    <property type="nucleotide sequence ID" value="NZ_JAQQKY010000008.1"/>
</dbReference>
<evidence type="ECO:0000313" key="3">
    <source>
        <dbReference type="EMBL" id="RKQ53378.1"/>
    </source>
</evidence>
<sequence length="260" mass="28290">MANVAVLIDADNVSPGWIEDVLEEAGKLGVLALKRVYGDFSRHDKAWRDLCARFAIHPIQQFPNTKGKNASDITLVIDAMDMLHSGRYHSFCLISSDSDFSRLATRLREDGLEVWGFGEEKTPSAFVNACSKFVYVEVLALSDEAKAEESAAKEGDGARGGGKPAPAARVLRPLDKKLRVQFQKGIESMDDDEGWADLGGVGSLLGQWMPDFDPRNYGFAKLSELVLKSGWFEVRKASSGRGGVSIRLKPGNGGGRKAAK</sequence>
<dbReference type="InterPro" id="IPR025605">
    <property type="entry name" value="OST-HTH/LOTUS_dom"/>
</dbReference>
<evidence type="ECO:0000313" key="5">
    <source>
        <dbReference type="Proteomes" id="UP001221566"/>
    </source>
</evidence>
<organism evidence="3 4">
    <name type="scientific">Vogesella indigofera</name>
    <name type="common">Pseudomonas indigofera</name>
    <dbReference type="NCBI Taxonomy" id="45465"/>
    <lineage>
        <taxon>Bacteria</taxon>
        <taxon>Pseudomonadati</taxon>
        <taxon>Pseudomonadota</taxon>
        <taxon>Betaproteobacteria</taxon>
        <taxon>Neisseriales</taxon>
        <taxon>Chromobacteriaceae</taxon>
        <taxon>Vogesella</taxon>
    </lineage>
</organism>
<evidence type="ECO:0000259" key="1">
    <source>
        <dbReference type="PROSITE" id="PS51644"/>
    </source>
</evidence>
<gene>
    <name evidence="3" type="ORF">C8E02_3314</name>
    <name evidence="2" type="ORF">PQU93_13445</name>
</gene>
<proteinExistence type="predicted"/>
<comment type="caution">
    <text evidence="3">The sequence shown here is derived from an EMBL/GenBank/DDBJ whole genome shotgun (WGS) entry which is preliminary data.</text>
</comment>
<dbReference type="InterPro" id="IPR041966">
    <property type="entry name" value="LOTUS-like"/>
</dbReference>
<feature type="domain" description="HTH OST-type" evidence="1">
    <location>
        <begin position="174"/>
        <end position="250"/>
    </location>
</feature>
<evidence type="ECO:0000313" key="2">
    <source>
        <dbReference type="EMBL" id="MDC7691779.1"/>
    </source>
</evidence>
<reference evidence="3 4" key="1">
    <citation type="submission" date="2018-10" db="EMBL/GenBank/DDBJ databases">
        <title>Genomic Encyclopedia of Type Strains, Phase IV (KMG-IV): sequencing the most valuable type-strain genomes for metagenomic binning, comparative biology and taxonomic classification.</title>
        <authorList>
            <person name="Goeker M."/>
        </authorList>
    </citation>
    <scope>NUCLEOTIDE SEQUENCE [LARGE SCALE GENOMIC DNA]</scope>
    <source>
        <strain evidence="3 4">DSM 3303</strain>
    </source>
</reference>
<name>A0A495AXB4_VOGIN</name>
<dbReference type="CDD" id="cd10146">
    <property type="entry name" value="LabA_like_C"/>
    <property type="match status" value="1"/>
</dbReference>
<reference evidence="2 5" key="2">
    <citation type="submission" date="2023-01" db="EMBL/GenBank/DDBJ databases">
        <title>Novel species of the genus Vogesella isolated from rivers.</title>
        <authorList>
            <person name="Lu H."/>
        </authorList>
    </citation>
    <scope>NUCLEOTIDE SEQUENCE [LARGE SCALE GENOMIC DNA]</scope>
    <source>
        <strain evidence="2 5">SH7W</strain>
    </source>
</reference>
<dbReference type="Pfam" id="PF12872">
    <property type="entry name" value="OST-HTH"/>
    <property type="match status" value="1"/>
</dbReference>
<dbReference type="GO" id="GO:0004540">
    <property type="term" value="F:RNA nuclease activity"/>
    <property type="evidence" value="ECO:0007669"/>
    <property type="project" value="InterPro"/>
</dbReference>
<dbReference type="InterPro" id="IPR021139">
    <property type="entry name" value="NYN"/>
</dbReference>
<accession>A0A495AXB4</accession>
<dbReference type="EMBL" id="JAQQKY010000008">
    <property type="protein sequence ID" value="MDC7691779.1"/>
    <property type="molecule type" value="Genomic_DNA"/>
</dbReference>
<protein>
    <submittedName>
        <fullName evidence="2">NYN domain-containing protein</fullName>
    </submittedName>
    <submittedName>
        <fullName evidence="3">OST-HTH/LOTUS domain-containing protein</fullName>
    </submittedName>
</protein>
<dbReference type="CDD" id="cd11297">
    <property type="entry name" value="PIN_LabA-like_N_1"/>
    <property type="match status" value="1"/>
</dbReference>
<dbReference type="Proteomes" id="UP000279384">
    <property type="component" value="Unassembled WGS sequence"/>
</dbReference>
<keyword evidence="5" id="KW-1185">Reference proteome</keyword>
<dbReference type="PANTHER" id="PTHR35811:SF1">
    <property type="entry name" value="HTH OST-TYPE DOMAIN-CONTAINING PROTEIN"/>
    <property type="match status" value="1"/>
</dbReference>
<dbReference type="EMBL" id="RBID01000019">
    <property type="protein sequence ID" value="RKQ53378.1"/>
    <property type="molecule type" value="Genomic_DNA"/>
</dbReference>
<dbReference type="Pfam" id="PF01936">
    <property type="entry name" value="NYN"/>
    <property type="match status" value="1"/>
</dbReference>
<evidence type="ECO:0000313" key="4">
    <source>
        <dbReference type="Proteomes" id="UP000279384"/>
    </source>
</evidence>